<name>A0A9D4K770_DREPO</name>
<feature type="coiled-coil region" evidence="1">
    <location>
        <begin position="5"/>
        <end position="32"/>
    </location>
</feature>
<comment type="caution">
    <text evidence="2">The sequence shown here is derived from an EMBL/GenBank/DDBJ whole genome shotgun (WGS) entry which is preliminary data.</text>
</comment>
<evidence type="ECO:0000313" key="2">
    <source>
        <dbReference type="EMBL" id="KAH3834338.1"/>
    </source>
</evidence>
<reference evidence="2" key="2">
    <citation type="submission" date="2020-11" db="EMBL/GenBank/DDBJ databases">
        <authorList>
            <person name="McCartney M.A."/>
            <person name="Auch B."/>
            <person name="Kono T."/>
            <person name="Mallez S."/>
            <person name="Becker A."/>
            <person name="Gohl D.M."/>
            <person name="Silverstein K.A.T."/>
            <person name="Koren S."/>
            <person name="Bechman K.B."/>
            <person name="Herman A."/>
            <person name="Abrahante J.E."/>
            <person name="Garbe J."/>
        </authorList>
    </citation>
    <scope>NUCLEOTIDE SEQUENCE</scope>
    <source>
        <strain evidence="2">Duluth1</strain>
        <tissue evidence="2">Whole animal</tissue>
    </source>
</reference>
<reference evidence="2" key="1">
    <citation type="journal article" date="2019" name="bioRxiv">
        <title>The Genome of the Zebra Mussel, Dreissena polymorpha: A Resource for Invasive Species Research.</title>
        <authorList>
            <person name="McCartney M.A."/>
            <person name="Auch B."/>
            <person name="Kono T."/>
            <person name="Mallez S."/>
            <person name="Zhang Y."/>
            <person name="Obille A."/>
            <person name="Becker A."/>
            <person name="Abrahante J.E."/>
            <person name="Garbe J."/>
            <person name="Badalamenti J.P."/>
            <person name="Herman A."/>
            <person name="Mangelson H."/>
            <person name="Liachko I."/>
            <person name="Sullivan S."/>
            <person name="Sone E.D."/>
            <person name="Koren S."/>
            <person name="Silverstein K.A.T."/>
            <person name="Beckman K.B."/>
            <person name="Gohl D.M."/>
        </authorList>
    </citation>
    <scope>NUCLEOTIDE SEQUENCE</scope>
    <source>
        <strain evidence="2">Duluth1</strain>
        <tissue evidence="2">Whole animal</tissue>
    </source>
</reference>
<proteinExistence type="predicted"/>
<dbReference type="Proteomes" id="UP000828390">
    <property type="component" value="Unassembled WGS sequence"/>
</dbReference>
<keyword evidence="3" id="KW-1185">Reference proteome</keyword>
<protein>
    <submittedName>
        <fullName evidence="2">Uncharacterized protein</fullName>
    </submittedName>
</protein>
<evidence type="ECO:0000313" key="3">
    <source>
        <dbReference type="Proteomes" id="UP000828390"/>
    </source>
</evidence>
<sequence>MEKNLKELESQRMSTENEIRELDNAARRFSDRAYTLDAEEYDRNSWGFGSAILASLGVLAAPFTFGLSLSVTVVGSIAAGVNFNNAAECRGAAERTRFTANQKRNESSTLAADMGKLKIDIETHNNKIKDINQQIETLQYDVEALKGIMTATNRFTGILHDIDQQMISITTKMHAAGIHSDSFELEQMATAHANNMNTSTNEKFKELLAEWNSLQETLKQHSGQLYKTNK</sequence>
<keyword evidence="1" id="KW-0175">Coiled coil</keyword>
<organism evidence="2 3">
    <name type="scientific">Dreissena polymorpha</name>
    <name type="common">Zebra mussel</name>
    <name type="synonym">Mytilus polymorpha</name>
    <dbReference type="NCBI Taxonomy" id="45954"/>
    <lineage>
        <taxon>Eukaryota</taxon>
        <taxon>Metazoa</taxon>
        <taxon>Spiralia</taxon>
        <taxon>Lophotrochozoa</taxon>
        <taxon>Mollusca</taxon>
        <taxon>Bivalvia</taxon>
        <taxon>Autobranchia</taxon>
        <taxon>Heteroconchia</taxon>
        <taxon>Euheterodonta</taxon>
        <taxon>Imparidentia</taxon>
        <taxon>Neoheterodontei</taxon>
        <taxon>Myida</taxon>
        <taxon>Dreissenoidea</taxon>
        <taxon>Dreissenidae</taxon>
        <taxon>Dreissena</taxon>
    </lineage>
</organism>
<accession>A0A9D4K770</accession>
<gene>
    <name evidence="2" type="ORF">DPMN_107661</name>
</gene>
<dbReference type="AlphaFoldDB" id="A0A9D4K770"/>
<feature type="coiled-coil region" evidence="1">
    <location>
        <begin position="114"/>
        <end position="148"/>
    </location>
</feature>
<evidence type="ECO:0000256" key="1">
    <source>
        <dbReference type="SAM" id="Coils"/>
    </source>
</evidence>
<dbReference type="EMBL" id="JAIWYP010000004">
    <property type="protein sequence ID" value="KAH3834338.1"/>
    <property type="molecule type" value="Genomic_DNA"/>
</dbReference>